<organism evidence="5 6">
    <name type="scientific">Lophium mytilinum</name>
    <dbReference type="NCBI Taxonomy" id="390894"/>
    <lineage>
        <taxon>Eukaryota</taxon>
        <taxon>Fungi</taxon>
        <taxon>Dikarya</taxon>
        <taxon>Ascomycota</taxon>
        <taxon>Pezizomycotina</taxon>
        <taxon>Dothideomycetes</taxon>
        <taxon>Pleosporomycetidae</taxon>
        <taxon>Mytilinidiales</taxon>
        <taxon>Mytilinidiaceae</taxon>
        <taxon>Lophium</taxon>
    </lineage>
</organism>
<dbReference type="GO" id="GO:0003690">
    <property type="term" value="F:double-stranded DNA binding"/>
    <property type="evidence" value="ECO:0007669"/>
    <property type="project" value="TreeGrafter"/>
</dbReference>
<evidence type="ECO:0000256" key="1">
    <source>
        <dbReference type="PIRSR" id="PIRSR610347-1"/>
    </source>
</evidence>
<feature type="site" description="Interaction with DNA" evidence="3">
    <location>
        <position position="505"/>
    </location>
</feature>
<dbReference type="CDD" id="cd09122">
    <property type="entry name" value="PLDc_Tdp1_1"/>
    <property type="match status" value="1"/>
</dbReference>
<protein>
    <submittedName>
        <fullName evidence="5">Phospholipase D/nuclease</fullName>
    </submittedName>
</protein>
<dbReference type="OrthoDB" id="47785at2759"/>
<dbReference type="PANTHER" id="PTHR12415:SF4">
    <property type="entry name" value="TYROSYL-DNA PHOSPHODIESTERASE DOMAIN-CONTAINING PROTEIN"/>
    <property type="match status" value="1"/>
</dbReference>
<dbReference type="PANTHER" id="PTHR12415">
    <property type="entry name" value="TYROSYL-DNA PHOSPHODIESTERASE 1"/>
    <property type="match status" value="1"/>
</dbReference>
<feature type="binding site" evidence="2">
    <location>
        <position position="253"/>
    </location>
    <ligand>
        <name>substrate</name>
    </ligand>
</feature>
<dbReference type="GO" id="GO:0003697">
    <property type="term" value="F:single-stranded DNA binding"/>
    <property type="evidence" value="ECO:0007669"/>
    <property type="project" value="TreeGrafter"/>
</dbReference>
<reference evidence="5" key="1">
    <citation type="journal article" date="2020" name="Stud. Mycol.">
        <title>101 Dothideomycetes genomes: a test case for predicting lifestyles and emergence of pathogens.</title>
        <authorList>
            <person name="Haridas S."/>
            <person name="Albert R."/>
            <person name="Binder M."/>
            <person name="Bloem J."/>
            <person name="Labutti K."/>
            <person name="Salamov A."/>
            <person name="Andreopoulos B."/>
            <person name="Baker S."/>
            <person name="Barry K."/>
            <person name="Bills G."/>
            <person name="Bluhm B."/>
            <person name="Cannon C."/>
            <person name="Castanera R."/>
            <person name="Culley D."/>
            <person name="Daum C."/>
            <person name="Ezra D."/>
            <person name="Gonzalez J."/>
            <person name="Henrissat B."/>
            <person name="Kuo A."/>
            <person name="Liang C."/>
            <person name="Lipzen A."/>
            <person name="Lutzoni F."/>
            <person name="Magnuson J."/>
            <person name="Mondo S."/>
            <person name="Nolan M."/>
            <person name="Ohm R."/>
            <person name="Pangilinan J."/>
            <person name="Park H.-J."/>
            <person name="Ramirez L."/>
            <person name="Alfaro M."/>
            <person name="Sun H."/>
            <person name="Tritt A."/>
            <person name="Yoshinaga Y."/>
            <person name="Zwiers L.-H."/>
            <person name="Turgeon B."/>
            <person name="Goodwin S."/>
            <person name="Spatafora J."/>
            <person name="Crous P."/>
            <person name="Grigoriev I."/>
        </authorList>
    </citation>
    <scope>NUCLEOTIDE SEQUENCE</scope>
    <source>
        <strain evidence="5">CBS 269.34</strain>
    </source>
</reference>
<evidence type="ECO:0000256" key="3">
    <source>
        <dbReference type="PIRSR" id="PIRSR610347-3"/>
    </source>
</evidence>
<dbReference type="Proteomes" id="UP000799750">
    <property type="component" value="Unassembled WGS sequence"/>
</dbReference>
<accession>A0A6A6RES1</accession>
<gene>
    <name evidence="5" type="ORF">BU16DRAFT_475656</name>
</gene>
<dbReference type="GO" id="GO:0017005">
    <property type="term" value="F:3'-tyrosyl-DNA phosphodiesterase activity"/>
    <property type="evidence" value="ECO:0007669"/>
    <property type="project" value="TreeGrafter"/>
</dbReference>
<feature type="binding site" evidence="2">
    <location>
        <position position="476"/>
    </location>
    <ligand>
        <name>substrate</name>
    </ligand>
</feature>
<feature type="active site" description="Proton donor/acceptor" evidence="1">
    <location>
        <position position="474"/>
    </location>
</feature>
<dbReference type="SUPFAM" id="SSF56024">
    <property type="entry name" value="Phospholipase D/nuclease"/>
    <property type="match status" value="2"/>
</dbReference>
<evidence type="ECO:0000256" key="2">
    <source>
        <dbReference type="PIRSR" id="PIRSR610347-2"/>
    </source>
</evidence>
<dbReference type="Gene3D" id="3.30.870.10">
    <property type="entry name" value="Endonuclease Chain A"/>
    <property type="match status" value="2"/>
</dbReference>
<feature type="active site" description="Nucleophile" evidence="1">
    <location>
        <position position="251"/>
    </location>
</feature>
<feature type="region of interest" description="Disordered" evidence="4">
    <location>
        <begin position="40"/>
        <end position="62"/>
    </location>
</feature>
<dbReference type="GO" id="GO:0005634">
    <property type="term" value="C:nucleus"/>
    <property type="evidence" value="ECO:0007669"/>
    <property type="project" value="InterPro"/>
</dbReference>
<dbReference type="AlphaFoldDB" id="A0A6A6RES1"/>
<dbReference type="InterPro" id="IPR010347">
    <property type="entry name" value="Tdp1"/>
</dbReference>
<proteinExistence type="predicted"/>
<evidence type="ECO:0000313" key="5">
    <source>
        <dbReference type="EMBL" id="KAF2503061.1"/>
    </source>
</evidence>
<name>A0A6A6RES1_9PEZI</name>
<feature type="compositionally biased region" description="Polar residues" evidence="4">
    <location>
        <begin position="125"/>
        <end position="145"/>
    </location>
</feature>
<feature type="region of interest" description="Disordered" evidence="4">
    <location>
        <begin position="74"/>
        <end position="145"/>
    </location>
</feature>
<dbReference type="GO" id="GO:0006281">
    <property type="term" value="P:DNA repair"/>
    <property type="evidence" value="ECO:0007669"/>
    <property type="project" value="InterPro"/>
</dbReference>
<evidence type="ECO:0000256" key="4">
    <source>
        <dbReference type="SAM" id="MobiDB-lite"/>
    </source>
</evidence>
<dbReference type="EMBL" id="MU004181">
    <property type="protein sequence ID" value="KAF2503061.1"/>
    <property type="molecule type" value="Genomic_DNA"/>
</dbReference>
<keyword evidence="6" id="KW-1185">Reference proteome</keyword>
<sequence length="583" mass="65565">MDPFDDEDEQTKLAIAISLQESPNSTIPTAAEELQYANSEALPKETTEKSVMTATGNAKPDFKQMHLERLARHEARKVEIMKNKRQRSISPPPIKRHAPASSDRELKRQKPNSAPEVIDLDADTRAQSRQKCSVATPPATLSSASTEARKSALEYPLGAVRKTWAFRHARSNDIKIQEVLQKSTLNIAVLSAFDWDIEWLLRKFEFPRTKLILVMQAKGKAEQDQHREDAKGLTNIKLCFPDMSGQINCMHSKLMLLFHPTHLRVVVPTANLNSYDWGETGIMENSVFLIDLPRRSSEDADMQLTPFAKELFHFVQAKGLPEDVLEGLKNFDYSKTSHIAFVHTIGGSHHGEDLKRTGIPGLSRAVRSLNLQTDNLEVDFTASSIGSLNDAFLKNLYFGAKGEAPAKIIARDVPKSFRNKFRIYFPLHETVLKTIGGIDNAGTNCLQASYYNNSRFPKECMHDYKSIRTGLLSHNKILFARGQRVSKDGHSTNVAWAYVGSANVSESAWGKLLMDRSKKAEKLNCRNWECGVLIAIPPEKLDAFKTLEGLVPMNVFAGHVDVPFEYPGEKYGAKKPWFFMERH</sequence>
<evidence type="ECO:0000313" key="6">
    <source>
        <dbReference type="Proteomes" id="UP000799750"/>
    </source>
</evidence>
<dbReference type="Pfam" id="PF06087">
    <property type="entry name" value="Tyr-DNA_phospho"/>
    <property type="match status" value="1"/>
</dbReference>